<organism evidence="1 2">
    <name type="scientific">Hamadaea flava</name>
    <dbReference type="NCBI Taxonomy" id="1742688"/>
    <lineage>
        <taxon>Bacteria</taxon>
        <taxon>Bacillati</taxon>
        <taxon>Actinomycetota</taxon>
        <taxon>Actinomycetes</taxon>
        <taxon>Micromonosporales</taxon>
        <taxon>Micromonosporaceae</taxon>
        <taxon>Hamadaea</taxon>
    </lineage>
</organism>
<reference evidence="2" key="1">
    <citation type="journal article" date="2019" name="Int. J. Syst. Evol. Microbiol.">
        <title>The Global Catalogue of Microorganisms (GCM) 10K type strain sequencing project: providing services to taxonomists for standard genome sequencing and annotation.</title>
        <authorList>
            <consortium name="The Broad Institute Genomics Platform"/>
            <consortium name="The Broad Institute Genome Sequencing Center for Infectious Disease"/>
            <person name="Wu L."/>
            <person name="Ma J."/>
        </authorList>
    </citation>
    <scope>NUCLEOTIDE SEQUENCE [LARGE SCALE GENOMIC DNA]</scope>
    <source>
        <strain evidence="2">CGMCC 4.7289</strain>
    </source>
</reference>
<gene>
    <name evidence="1" type="ORF">ACFOZ4_11325</name>
</gene>
<comment type="caution">
    <text evidence="1">The sequence shown here is derived from an EMBL/GenBank/DDBJ whole genome shotgun (WGS) entry which is preliminary data.</text>
</comment>
<evidence type="ECO:0000313" key="1">
    <source>
        <dbReference type="EMBL" id="MFC4131195.1"/>
    </source>
</evidence>
<dbReference type="RefSeq" id="WP_253754496.1">
    <property type="nucleotide sequence ID" value="NZ_JAMZDZ010000001.1"/>
</dbReference>
<protein>
    <recommendedName>
        <fullName evidence="3">CHAT domain-containing protein</fullName>
    </recommendedName>
</protein>
<evidence type="ECO:0000313" key="2">
    <source>
        <dbReference type="Proteomes" id="UP001595816"/>
    </source>
</evidence>
<dbReference type="Proteomes" id="UP001595816">
    <property type="component" value="Unassembled WGS sequence"/>
</dbReference>
<accession>A0ABV8LLL2</accession>
<sequence length="190" mass="20729">MDLTVEPGADRTTHLIAERAASRVVRHLRHAGDTAAAAGRLRVRLEDGPEHERILAAQAPVDLVVLDGHGYPDDRRVGRMRLSSLRSHTGGIEAPAVMLGYCWGAEPPLIDALAECLCGPTAVLACAGSAPYERGEILLTELLLRLARCDGPIVADSMYTIMSATVDAARAQHARRHWQRWRALLLPRHL</sequence>
<dbReference type="EMBL" id="JBHSAY010000006">
    <property type="protein sequence ID" value="MFC4131195.1"/>
    <property type="molecule type" value="Genomic_DNA"/>
</dbReference>
<evidence type="ECO:0008006" key="3">
    <source>
        <dbReference type="Google" id="ProtNLM"/>
    </source>
</evidence>
<proteinExistence type="predicted"/>
<name>A0ABV8LLL2_9ACTN</name>
<keyword evidence="2" id="KW-1185">Reference proteome</keyword>